<evidence type="ECO:0000313" key="12">
    <source>
        <dbReference type="EMBL" id="MEE6185727.1"/>
    </source>
</evidence>
<protein>
    <submittedName>
        <fullName evidence="12">TonB-dependent receptor</fullName>
    </submittedName>
</protein>
<dbReference type="EMBL" id="JAZGLY010000001">
    <property type="protein sequence ID" value="MEE6185727.1"/>
    <property type="molecule type" value="Genomic_DNA"/>
</dbReference>
<dbReference type="Gene3D" id="2.170.130.10">
    <property type="entry name" value="TonB-dependent receptor, plug domain"/>
    <property type="match status" value="1"/>
</dbReference>
<dbReference type="InterPro" id="IPR036942">
    <property type="entry name" value="Beta-barrel_TonB_sf"/>
</dbReference>
<dbReference type="InterPro" id="IPR039426">
    <property type="entry name" value="TonB-dep_rcpt-like"/>
</dbReference>
<dbReference type="Proteomes" id="UP001357452">
    <property type="component" value="Unassembled WGS sequence"/>
</dbReference>
<keyword evidence="5 9" id="KW-0798">TonB box</keyword>
<comment type="subcellular location">
    <subcellularLocation>
        <location evidence="1 8">Cell outer membrane</location>
        <topology evidence="1 8">Multi-pass membrane protein</topology>
    </subcellularLocation>
</comment>
<gene>
    <name evidence="12" type="ORF">V2H41_00440</name>
</gene>
<dbReference type="Pfam" id="PF00593">
    <property type="entry name" value="TonB_dep_Rec_b-barrel"/>
    <property type="match status" value="1"/>
</dbReference>
<dbReference type="InterPro" id="IPR008969">
    <property type="entry name" value="CarboxyPept-like_regulatory"/>
</dbReference>
<comment type="caution">
    <text evidence="12">The sequence shown here is derived from an EMBL/GenBank/DDBJ whole genome shotgun (WGS) entry which is preliminary data.</text>
</comment>
<keyword evidence="2 8" id="KW-0813">Transport</keyword>
<organism evidence="12 13">
    <name type="scientific">Niabella digestorum</name>
    <dbReference type="NCBI Taxonomy" id="3117701"/>
    <lineage>
        <taxon>Bacteria</taxon>
        <taxon>Pseudomonadati</taxon>
        <taxon>Bacteroidota</taxon>
        <taxon>Chitinophagia</taxon>
        <taxon>Chitinophagales</taxon>
        <taxon>Chitinophagaceae</taxon>
        <taxon>Niabella</taxon>
    </lineage>
</organism>
<keyword evidence="13" id="KW-1185">Reference proteome</keyword>
<dbReference type="Gene3D" id="3.55.50.30">
    <property type="match status" value="1"/>
</dbReference>
<dbReference type="NCBIfam" id="TIGR04056">
    <property type="entry name" value="OMP_RagA_SusC"/>
    <property type="match status" value="1"/>
</dbReference>
<dbReference type="SUPFAM" id="SSF49464">
    <property type="entry name" value="Carboxypeptidase regulatory domain-like"/>
    <property type="match status" value="1"/>
</dbReference>
<dbReference type="InterPro" id="IPR023997">
    <property type="entry name" value="TonB-dep_OMP_SusC/RagA_CS"/>
</dbReference>
<dbReference type="SUPFAM" id="SSF56935">
    <property type="entry name" value="Porins"/>
    <property type="match status" value="1"/>
</dbReference>
<evidence type="ECO:0000313" key="13">
    <source>
        <dbReference type="Proteomes" id="UP001357452"/>
    </source>
</evidence>
<keyword evidence="3 8" id="KW-1134">Transmembrane beta strand</keyword>
<keyword evidence="4 8" id="KW-0812">Transmembrane</keyword>
<evidence type="ECO:0000256" key="6">
    <source>
        <dbReference type="ARBA" id="ARBA00023136"/>
    </source>
</evidence>
<dbReference type="InterPro" id="IPR000531">
    <property type="entry name" value="Beta-barrel_TonB"/>
</dbReference>
<feature type="domain" description="TonB-dependent receptor-like beta-barrel" evidence="10">
    <location>
        <begin position="509"/>
        <end position="1043"/>
    </location>
</feature>
<dbReference type="Pfam" id="PF13715">
    <property type="entry name" value="CarbopepD_reg_2"/>
    <property type="match status" value="1"/>
</dbReference>
<keyword evidence="12" id="KW-0675">Receptor</keyword>
<evidence type="ECO:0000256" key="8">
    <source>
        <dbReference type="PROSITE-ProRule" id="PRU01360"/>
    </source>
</evidence>
<dbReference type="Gene3D" id="2.60.40.1120">
    <property type="entry name" value="Carboxypeptidase-like, regulatory domain"/>
    <property type="match status" value="1"/>
</dbReference>
<reference evidence="12 13" key="1">
    <citation type="submission" date="2024-01" db="EMBL/GenBank/DDBJ databases">
        <title>Niabella digestum sp. nov., isolated from waste digestion system.</title>
        <authorList>
            <person name="Zhang L."/>
        </authorList>
    </citation>
    <scope>NUCLEOTIDE SEQUENCE [LARGE SCALE GENOMIC DNA]</scope>
    <source>
        <strain evidence="12 13">A18</strain>
    </source>
</reference>
<evidence type="ECO:0000256" key="4">
    <source>
        <dbReference type="ARBA" id="ARBA00022692"/>
    </source>
</evidence>
<dbReference type="InterPro" id="IPR012910">
    <property type="entry name" value="Plug_dom"/>
</dbReference>
<evidence type="ECO:0000259" key="10">
    <source>
        <dbReference type="Pfam" id="PF00593"/>
    </source>
</evidence>
<sequence>MKLTLALILMCMLYLPVEIIGQERINLQVKKMPIAEVLASIEQQTGYRFLYSDDLPALKNKITLNAKNANINQVLEELVMHTPLTFNSLPDKLIVIKEDPAKKDIKVTGLVYNEKGIPIPGVSVQVKNTTIGTATDSVGRFSLIVPDGNVVLIFTSIGYNYKEEALNNRRDLNISLVTAAQSLEKVVVIGYGTQRKRDLTGTITSIGGDDIAKMPNTNPISSLQGKVAGLTIVNSGRAGAAPTVRIRGVNSTGNSDPLYVVDGVFQTNIDYLNPGDIESIEVLRDPSSIAIFGLQGGNGVIIVTTKRAAKGQTRVSFQSSVGIQKVVNKIKLTDAEGFKKLYDMQLQNLNAPAFDYTNYTANTDWQDLIFQHARINNNTLTVANSSEKSATLFSLGYNVQEGVLKYDKYKKLIVRLNQELRITDNIKIGGDVTGFYWKEVAPTTDVISYALRAAPIVPVQADEDLYYSMPSFQRAQIANPVARINQFKNNVIRDGYRAVGNIFAETKILRTFTWRSSFYADLGFDNLRGYTPLPYRYINLGEKGGATDTTFNNLARTSVTQEQVQTRKFQQDHTLTLFKKVNKQHITGLVGFTTLFIGSTRVGGSRTDTILNIPRDPDFWYLDIVNPNNPLSNLGNGTEEAFMSFFARVNYSYANKYLLNLSYRRDGSSKFSKANRWGNFGSIGLGWVLSEEAFFKKISSIDFLKLRGAWGTVGSGMGLPPHLYLPGVTIRSSGVFGDRVYPSVTPEYVPDPNLHWEVVRGIDVGIDARLLNNRLSSEITFYDRTTKDIITNITLPGTAGNYTYKTNLGTIANKGLEVTIGWRDKVGDFRYGISANYSYNKNKVTSIGDNINFEILGNNGANRTATGLSIGYFYGYRQIGIYQTASDLERMPVLPTSRVGDIAFEDVNNDGLIDSDDRVYLGTPFPPHNFGGALNVGYKGLDVLVEAQGVAGNKVYVQRRTATFAILNYEVNRLNAWNGPGSTNVEPILDASRGNNYLFSSYFLERGDYLRVRMLQIGYNIPQKLFQKATIKQLRVYISGQNIVTFSKTTGYTPEAPLGDPIAAGADNGLYPVPAVYSVGLNVAF</sequence>
<keyword evidence="7 8" id="KW-0998">Cell outer membrane</keyword>
<dbReference type="InterPro" id="IPR023996">
    <property type="entry name" value="TonB-dep_OMP_SusC/RagA"/>
</dbReference>
<dbReference type="PROSITE" id="PS52016">
    <property type="entry name" value="TONB_DEPENDENT_REC_3"/>
    <property type="match status" value="1"/>
</dbReference>
<feature type="domain" description="TonB-dependent receptor plug" evidence="11">
    <location>
        <begin position="196"/>
        <end position="300"/>
    </location>
</feature>
<accession>A0ABU7RCK9</accession>
<dbReference type="NCBIfam" id="TIGR04057">
    <property type="entry name" value="SusC_RagA_signa"/>
    <property type="match status" value="1"/>
</dbReference>
<evidence type="ECO:0000256" key="2">
    <source>
        <dbReference type="ARBA" id="ARBA00022448"/>
    </source>
</evidence>
<name>A0ABU7RCK9_9BACT</name>
<evidence type="ECO:0000256" key="9">
    <source>
        <dbReference type="RuleBase" id="RU003357"/>
    </source>
</evidence>
<comment type="similarity">
    <text evidence="8 9">Belongs to the TonB-dependent receptor family.</text>
</comment>
<evidence type="ECO:0000256" key="1">
    <source>
        <dbReference type="ARBA" id="ARBA00004571"/>
    </source>
</evidence>
<evidence type="ECO:0000256" key="3">
    <source>
        <dbReference type="ARBA" id="ARBA00022452"/>
    </source>
</evidence>
<evidence type="ECO:0000256" key="5">
    <source>
        <dbReference type="ARBA" id="ARBA00023077"/>
    </source>
</evidence>
<proteinExistence type="inferred from homology"/>
<dbReference type="Gene3D" id="2.40.170.20">
    <property type="entry name" value="TonB-dependent receptor, beta-barrel domain"/>
    <property type="match status" value="1"/>
</dbReference>
<keyword evidence="6 8" id="KW-0472">Membrane</keyword>
<dbReference type="InterPro" id="IPR037066">
    <property type="entry name" value="Plug_dom_sf"/>
</dbReference>
<evidence type="ECO:0000259" key="11">
    <source>
        <dbReference type="Pfam" id="PF07715"/>
    </source>
</evidence>
<evidence type="ECO:0000256" key="7">
    <source>
        <dbReference type="ARBA" id="ARBA00023237"/>
    </source>
</evidence>
<dbReference type="Pfam" id="PF07715">
    <property type="entry name" value="Plug"/>
    <property type="match status" value="1"/>
</dbReference>